<evidence type="ECO:0000313" key="6">
    <source>
        <dbReference type="EMBL" id="TDV47473.1"/>
    </source>
</evidence>
<dbReference type="Gene3D" id="1.10.357.10">
    <property type="entry name" value="Tetracycline Repressor, domain 2"/>
    <property type="match status" value="1"/>
</dbReference>
<reference evidence="6 7" key="1">
    <citation type="submission" date="2019-03" db="EMBL/GenBank/DDBJ databases">
        <title>Genomic analyses of the natural microbiome of Caenorhabditis elegans.</title>
        <authorList>
            <person name="Samuel B."/>
        </authorList>
    </citation>
    <scope>NUCLEOTIDE SEQUENCE [LARGE SCALE GENOMIC DNA]</scope>
    <source>
        <strain evidence="6 7">BIGb0525</strain>
    </source>
</reference>
<sequence>MSITTKAALLNVAETQMRSRGYSAFSYADLAAQIGIRKASIHHHFPTKECLGAELIKDYIHRFTETLGSIEIRHPDPLLRLREFSRLFVASAHDGLLPLCGALAAEMAALPISLQELTREFFESQLDWLTATLNNAVQLHHWLLDKPVEEYAFMLLSTLEGSSLIDWALGRSTYPLAGFDHLLESLAMRSSFLLAG</sequence>
<dbReference type="EMBL" id="SOCQ01000006">
    <property type="protein sequence ID" value="TDV47473.1"/>
    <property type="molecule type" value="Genomic_DNA"/>
</dbReference>
<keyword evidence="2 4" id="KW-0238">DNA-binding</keyword>
<feature type="domain" description="HTH tetR-type" evidence="5">
    <location>
        <begin position="3"/>
        <end position="63"/>
    </location>
</feature>
<dbReference type="PANTHER" id="PTHR47506:SF7">
    <property type="entry name" value="TRANSCRIPTIONAL REGULATORY PROTEIN"/>
    <property type="match status" value="1"/>
</dbReference>
<evidence type="ECO:0000256" key="4">
    <source>
        <dbReference type="PROSITE-ProRule" id="PRU00335"/>
    </source>
</evidence>
<evidence type="ECO:0000259" key="5">
    <source>
        <dbReference type="PROSITE" id="PS50977"/>
    </source>
</evidence>
<comment type="caution">
    <text evidence="6">The sequence shown here is derived from an EMBL/GenBank/DDBJ whole genome shotgun (WGS) entry which is preliminary data.</text>
</comment>
<name>A0A4R7VE54_9PSED</name>
<dbReference type="InterPro" id="IPR009057">
    <property type="entry name" value="Homeodomain-like_sf"/>
</dbReference>
<dbReference type="SUPFAM" id="SSF48498">
    <property type="entry name" value="Tetracyclin repressor-like, C-terminal domain"/>
    <property type="match status" value="1"/>
</dbReference>
<dbReference type="InterPro" id="IPR036271">
    <property type="entry name" value="Tet_transcr_reg_TetR-rel_C_sf"/>
</dbReference>
<dbReference type="Proteomes" id="UP000295804">
    <property type="component" value="Unassembled WGS sequence"/>
</dbReference>
<dbReference type="PRINTS" id="PR00455">
    <property type="entry name" value="HTHTETR"/>
</dbReference>
<protein>
    <submittedName>
        <fullName evidence="6">TetR family transcriptional regulator</fullName>
    </submittedName>
</protein>
<dbReference type="PANTHER" id="PTHR47506">
    <property type="entry name" value="TRANSCRIPTIONAL REGULATORY PROTEIN"/>
    <property type="match status" value="1"/>
</dbReference>
<evidence type="ECO:0000256" key="2">
    <source>
        <dbReference type="ARBA" id="ARBA00023125"/>
    </source>
</evidence>
<keyword evidence="1" id="KW-0805">Transcription regulation</keyword>
<dbReference type="InterPro" id="IPR001647">
    <property type="entry name" value="HTH_TetR"/>
</dbReference>
<gene>
    <name evidence="6" type="ORF">EDF87_10643</name>
</gene>
<proteinExistence type="predicted"/>
<dbReference type="SUPFAM" id="SSF46689">
    <property type="entry name" value="Homeodomain-like"/>
    <property type="match status" value="1"/>
</dbReference>
<organism evidence="6 7">
    <name type="scientific">Pseudomonas helmanticensis</name>
    <dbReference type="NCBI Taxonomy" id="1471381"/>
    <lineage>
        <taxon>Bacteria</taxon>
        <taxon>Pseudomonadati</taxon>
        <taxon>Pseudomonadota</taxon>
        <taxon>Gammaproteobacteria</taxon>
        <taxon>Pseudomonadales</taxon>
        <taxon>Pseudomonadaceae</taxon>
        <taxon>Pseudomonas</taxon>
    </lineage>
</organism>
<dbReference type="RefSeq" id="WP_134175968.1">
    <property type="nucleotide sequence ID" value="NZ_SOCQ01000006.1"/>
</dbReference>
<evidence type="ECO:0000256" key="1">
    <source>
        <dbReference type="ARBA" id="ARBA00023015"/>
    </source>
</evidence>
<dbReference type="GO" id="GO:0003677">
    <property type="term" value="F:DNA binding"/>
    <property type="evidence" value="ECO:0007669"/>
    <property type="project" value="UniProtKB-UniRule"/>
</dbReference>
<dbReference type="PROSITE" id="PS50977">
    <property type="entry name" value="HTH_TETR_2"/>
    <property type="match status" value="1"/>
</dbReference>
<accession>A0A4R7VE54</accession>
<feature type="DNA-binding region" description="H-T-H motif" evidence="4">
    <location>
        <begin position="26"/>
        <end position="45"/>
    </location>
</feature>
<evidence type="ECO:0000256" key="3">
    <source>
        <dbReference type="ARBA" id="ARBA00023163"/>
    </source>
</evidence>
<dbReference type="Pfam" id="PF00440">
    <property type="entry name" value="TetR_N"/>
    <property type="match status" value="1"/>
</dbReference>
<evidence type="ECO:0000313" key="7">
    <source>
        <dbReference type="Proteomes" id="UP000295804"/>
    </source>
</evidence>
<dbReference type="AlphaFoldDB" id="A0A4R7VE54"/>
<keyword evidence="3" id="KW-0804">Transcription</keyword>